<name>A0ABU4UUS7_9PSEU</name>
<dbReference type="Proteomes" id="UP001285352">
    <property type="component" value="Unassembled WGS sequence"/>
</dbReference>
<evidence type="ECO:0000259" key="2">
    <source>
        <dbReference type="PROSITE" id="PS51752"/>
    </source>
</evidence>
<feature type="domain" description="Jacalin-type lectin" evidence="2">
    <location>
        <begin position="290"/>
        <end position="429"/>
    </location>
</feature>
<sequence length="430" mass="45410">MIRPLLLIPVVLAALATPAHATTGGSFEVLTYNVAGLPEPLSSGDPAVNTPLISPRLAPYDIINVQEDFNYHAALYAGDNHAHRTPTTGGVPFGSGLNTLSHRPYSDLQRTKWSSCNGTDCLTPKGFSYKRVELAAGVYVDVYNLHPNAGTENADLAARRSNITQLSRFIAANSAGNAVIVMGDTNTRYTRADDNIRELAGTNGLTDAWVQLERGGRAPAAGDPALVCDPAALTDSCEVVDKILYRGNRQITLTARDYRNDNAAFVDAQGKPLSDHYPIAARFDWTADDGIKLSAEAGGPHGSPFTDVASVDLGAVRTLTLRGASRLDQISATLTNGTTLTHGGSGGTATSLTLEPGEHFVSAKLTQSKYNGHTRVFSAAFTTNRGRTLSAGQPTGETLTVTAPAGWRIAGFTGRSGTEIDRLGAIFMPA</sequence>
<evidence type="ECO:0000313" key="4">
    <source>
        <dbReference type="Proteomes" id="UP001285352"/>
    </source>
</evidence>
<dbReference type="CDD" id="cd09615">
    <property type="entry name" value="Jacalin_EEP"/>
    <property type="match status" value="1"/>
</dbReference>
<dbReference type="Pfam" id="PF01419">
    <property type="entry name" value="Jacalin"/>
    <property type="match status" value="1"/>
</dbReference>
<dbReference type="InterPro" id="IPR000300">
    <property type="entry name" value="IPPc"/>
</dbReference>
<dbReference type="RefSeq" id="WP_319974784.1">
    <property type="nucleotide sequence ID" value="NZ_JAXAVU010000004.1"/>
</dbReference>
<accession>A0ABU4UUS7</accession>
<reference evidence="3 4" key="2">
    <citation type="submission" date="2023-11" db="EMBL/GenBank/DDBJ databases">
        <authorList>
            <person name="Lara A.C."/>
            <person name="Chronakova A."/>
        </authorList>
    </citation>
    <scope>NUCLEOTIDE SEQUENCE [LARGE SCALE GENOMIC DNA]</scope>
    <source>
        <strain evidence="3 4">BCCO 10_0061</strain>
    </source>
</reference>
<keyword evidence="1" id="KW-0732">Signal</keyword>
<dbReference type="InterPro" id="IPR036404">
    <property type="entry name" value="Jacalin-like_lectin_dom_sf"/>
</dbReference>
<organism evidence="3 4">
    <name type="scientific">Lentzea sokolovensis</name>
    <dbReference type="NCBI Taxonomy" id="3095429"/>
    <lineage>
        <taxon>Bacteria</taxon>
        <taxon>Bacillati</taxon>
        <taxon>Actinomycetota</taxon>
        <taxon>Actinomycetes</taxon>
        <taxon>Pseudonocardiales</taxon>
        <taxon>Pseudonocardiaceae</taxon>
        <taxon>Lentzea</taxon>
    </lineage>
</organism>
<proteinExistence type="predicted"/>
<feature type="signal peptide" evidence="1">
    <location>
        <begin position="1"/>
        <end position="21"/>
    </location>
</feature>
<dbReference type="PROSITE" id="PS51752">
    <property type="entry name" value="JACALIN_LECTIN"/>
    <property type="match status" value="1"/>
</dbReference>
<dbReference type="InterPro" id="IPR036691">
    <property type="entry name" value="Endo/exonu/phosph_ase_sf"/>
</dbReference>
<evidence type="ECO:0000313" key="3">
    <source>
        <dbReference type="EMBL" id="MDX8142503.1"/>
    </source>
</evidence>
<protein>
    <submittedName>
        <fullName evidence="3">Jacalin-like lectin</fullName>
    </submittedName>
</protein>
<dbReference type="Pfam" id="PF22669">
    <property type="entry name" value="Exo_endo_phos2"/>
    <property type="match status" value="1"/>
</dbReference>
<dbReference type="SMART" id="SM00915">
    <property type="entry name" value="Jacalin"/>
    <property type="match status" value="1"/>
</dbReference>
<feature type="chain" id="PRO_5046983874" evidence="1">
    <location>
        <begin position="22"/>
        <end position="430"/>
    </location>
</feature>
<reference evidence="3 4" key="1">
    <citation type="submission" date="2023-11" db="EMBL/GenBank/DDBJ databases">
        <title>Lentzea sokolovensis, sp. nov., Lentzea kristufkii, sp. nov., and Lentzea miocenensis, sp. nov., rare actinobacteria from Sokolov Coal Basin, Miocene lacustrine sediment, Czech Republic.</title>
        <authorList>
            <person name="Lara A."/>
            <person name="Kotroba L."/>
            <person name="Nouioui I."/>
            <person name="Neumann-Schaal M."/>
            <person name="Mast Y."/>
            <person name="Chronakova A."/>
        </authorList>
    </citation>
    <scope>NUCLEOTIDE SEQUENCE [LARGE SCALE GENOMIC DNA]</scope>
    <source>
        <strain evidence="3 4">BCCO 10_0061</strain>
    </source>
</reference>
<dbReference type="InterPro" id="IPR001229">
    <property type="entry name" value="Jacalin-like_lectin_dom"/>
</dbReference>
<dbReference type="Gene3D" id="3.60.10.10">
    <property type="entry name" value="Endonuclease/exonuclease/phosphatase"/>
    <property type="match status" value="1"/>
</dbReference>
<dbReference type="InterPro" id="IPR038772">
    <property type="entry name" value="Sph/SMPD2-like"/>
</dbReference>
<dbReference type="EMBL" id="JAXAVU010000004">
    <property type="protein sequence ID" value="MDX8142503.1"/>
    <property type="molecule type" value="Genomic_DNA"/>
</dbReference>
<evidence type="ECO:0000256" key="1">
    <source>
        <dbReference type="SAM" id="SignalP"/>
    </source>
</evidence>
<dbReference type="Gene3D" id="2.100.10.30">
    <property type="entry name" value="Jacalin-like lectin domain"/>
    <property type="match status" value="1"/>
</dbReference>
<dbReference type="PANTHER" id="PTHR16320">
    <property type="entry name" value="SPHINGOMYELINASE FAMILY MEMBER"/>
    <property type="match status" value="1"/>
</dbReference>
<comment type="caution">
    <text evidence="3">The sequence shown here is derived from an EMBL/GenBank/DDBJ whole genome shotgun (WGS) entry which is preliminary data.</text>
</comment>
<dbReference type="PANTHER" id="PTHR16320:SF1">
    <property type="entry name" value="SPHINGOMYELINASE DDB_G0288017"/>
    <property type="match status" value="1"/>
</dbReference>
<gene>
    <name evidence="3" type="ORF">SK854_10280</name>
</gene>
<dbReference type="SUPFAM" id="SSF56219">
    <property type="entry name" value="DNase I-like"/>
    <property type="match status" value="1"/>
</dbReference>
<dbReference type="SUPFAM" id="SSF51101">
    <property type="entry name" value="Mannose-binding lectins"/>
    <property type="match status" value="1"/>
</dbReference>
<keyword evidence="4" id="KW-1185">Reference proteome</keyword>